<dbReference type="EMBL" id="GEMB01001628">
    <property type="protein sequence ID" value="JAS01535.1"/>
    <property type="molecule type" value="Transcribed_RNA"/>
</dbReference>
<keyword evidence="1" id="KW-0175">Coiled coil</keyword>
<accession>A0A171A0S6</accession>
<evidence type="ECO:0000256" key="1">
    <source>
        <dbReference type="SAM" id="Coils"/>
    </source>
</evidence>
<feature type="non-terminal residue" evidence="3">
    <location>
        <position position="349"/>
    </location>
</feature>
<sequence>AFICLVSVLGALVYIFHGTQARLAEIQQQAGICSQQLESLNAQMQVILEYKLRLATTLNKEKEEHRQTKDLLEKKLKEEKEKWDKESLETKNKFEALVQKNNMLQGQLEDTKERFNEVDDEKKKIEIASDDLKKEIETIKKEKDEALEHLKTDVLQKEEEIKTLKKTVSELQQKALPEDQRNNHLEKTNFQLEKMLEDTKKELSDCQNKQPIAVSSPKTEAKNVGAQPDTNVADMPKLVNGLARNIISTPGINPMAVGDLSSVKAIAEADMSGLSRNFTSTPGINPMAVGDLSSVKPIAEADAAQRKLDELVRMPSKKPTQESVLPLVQPGKFVEQGLAQIPGPPDHRT</sequence>
<feature type="non-terminal residue" evidence="3">
    <location>
        <position position="1"/>
    </location>
</feature>
<dbReference type="AlphaFoldDB" id="A0A171A0S6"/>
<reference evidence="3" key="2">
    <citation type="journal article" date="2017" name="J. Med. Entomol.">
        <title>Transcriptome Analysis of the Triatoma infestans (Hemiptera: Reduviidae) Integument.</title>
        <authorList>
            <person name="Calderon-Fernandez G.M."/>
            <person name="Moriconi D.E."/>
            <person name="Dulbecco A.B."/>
            <person name="Juarez M.P."/>
        </authorList>
    </citation>
    <scope>NUCLEOTIDE SEQUENCE</scope>
    <source>
        <strain evidence="3">Int1</strain>
        <tissue evidence="3">Integument</tissue>
    </source>
</reference>
<dbReference type="PANTHER" id="PTHR22909">
    <property type="entry name" value="GOLGI INTEGRAL MEMBRANE PROTEIN 4"/>
    <property type="match status" value="1"/>
</dbReference>
<evidence type="ECO:0000256" key="2">
    <source>
        <dbReference type="SAM" id="SignalP"/>
    </source>
</evidence>
<organism evidence="3">
    <name type="scientific">Triatoma infestans</name>
    <name type="common">Assassin bug</name>
    <dbReference type="NCBI Taxonomy" id="30076"/>
    <lineage>
        <taxon>Eukaryota</taxon>
        <taxon>Metazoa</taxon>
        <taxon>Ecdysozoa</taxon>
        <taxon>Arthropoda</taxon>
        <taxon>Hexapoda</taxon>
        <taxon>Insecta</taxon>
        <taxon>Pterygota</taxon>
        <taxon>Neoptera</taxon>
        <taxon>Paraneoptera</taxon>
        <taxon>Hemiptera</taxon>
        <taxon>Heteroptera</taxon>
        <taxon>Panheteroptera</taxon>
        <taxon>Cimicomorpha</taxon>
        <taxon>Reduviidae</taxon>
        <taxon>Triatominae</taxon>
        <taxon>Triatoma</taxon>
    </lineage>
</organism>
<reference evidence="3" key="1">
    <citation type="submission" date="2016-04" db="EMBL/GenBank/DDBJ databases">
        <authorList>
            <person name="Calderon-Fernandez G.M.Sr."/>
        </authorList>
    </citation>
    <scope>NUCLEOTIDE SEQUENCE</scope>
    <source>
        <strain evidence="3">Int1</strain>
        <tissue evidence="3">Integument</tissue>
    </source>
</reference>
<protein>
    <submittedName>
        <fullName evidence="3">Golgi integral membrane protein 4-like protein isoform x2</fullName>
    </submittedName>
</protein>
<name>A0A171A0S6_TRIIF</name>
<dbReference type="InterPro" id="IPR042336">
    <property type="entry name" value="GOLIM4"/>
</dbReference>
<proteinExistence type="predicted"/>
<feature type="chain" id="PRO_5007905132" evidence="2">
    <location>
        <begin position="22"/>
        <end position="349"/>
    </location>
</feature>
<evidence type="ECO:0000313" key="3">
    <source>
        <dbReference type="EMBL" id="JAS01535.1"/>
    </source>
</evidence>
<keyword evidence="2" id="KW-0732">Signal</keyword>
<dbReference type="GO" id="GO:0000139">
    <property type="term" value="C:Golgi membrane"/>
    <property type="evidence" value="ECO:0007669"/>
    <property type="project" value="InterPro"/>
</dbReference>
<feature type="coiled-coil region" evidence="1">
    <location>
        <begin position="23"/>
        <end position="209"/>
    </location>
</feature>
<dbReference type="PANTHER" id="PTHR22909:SF24">
    <property type="entry name" value="GOLGI INTEGRAL MEMBRANE PROTEIN 4-RELATED"/>
    <property type="match status" value="1"/>
</dbReference>
<feature type="signal peptide" evidence="2">
    <location>
        <begin position="1"/>
        <end position="21"/>
    </location>
</feature>